<dbReference type="EMBL" id="BJON01000009">
    <property type="protein sequence ID" value="GED68667.1"/>
    <property type="molecule type" value="Genomic_DNA"/>
</dbReference>
<gene>
    <name evidence="1" type="ORF">BRE01_23690</name>
</gene>
<protein>
    <recommendedName>
        <fullName evidence="3">Amidase</fullName>
    </recommendedName>
</protein>
<sequence length="294" mass="33463">MQYTSRSFSILALVTLFLFLTGFSTESKPIKATWIWHTNLITSEPDQILSFSKEQGVNLLYLQMDLSQKPESYRTFIRKASEAGIKVHALGGSPQWGLEAHRSRIIALIDWVLAYNQTAADEEKFSGIHLDIEPYLLPQWKTDQASVVSQWKANVEAYTSRAQTDPALEIGCDIPFWLDKVFLPDDSTTALSKWLIDKHDHVTIMSYRDRVEGSNSITALVTEEIAWADELGKSILLAVETKESHEGNHLSFYEEGKTYMNHMLARLTELMSVHPSFKGIAIHSYEHWVALKNE</sequence>
<evidence type="ECO:0000313" key="2">
    <source>
        <dbReference type="Proteomes" id="UP000319578"/>
    </source>
</evidence>
<dbReference type="Proteomes" id="UP000319578">
    <property type="component" value="Unassembled WGS sequence"/>
</dbReference>
<proteinExistence type="predicted"/>
<dbReference type="RefSeq" id="WP_049742007.1">
    <property type="nucleotide sequence ID" value="NZ_BJON01000009.1"/>
</dbReference>
<organism evidence="1 2">
    <name type="scientific">Brevibacillus reuszeri</name>
    <dbReference type="NCBI Taxonomy" id="54915"/>
    <lineage>
        <taxon>Bacteria</taxon>
        <taxon>Bacillati</taxon>
        <taxon>Bacillota</taxon>
        <taxon>Bacilli</taxon>
        <taxon>Bacillales</taxon>
        <taxon>Paenibacillaceae</taxon>
        <taxon>Brevibacillus</taxon>
    </lineage>
</organism>
<comment type="caution">
    <text evidence="1">The sequence shown here is derived from an EMBL/GenBank/DDBJ whole genome shotgun (WGS) entry which is preliminary data.</text>
</comment>
<evidence type="ECO:0008006" key="3">
    <source>
        <dbReference type="Google" id="ProtNLM"/>
    </source>
</evidence>
<reference evidence="1 2" key="1">
    <citation type="submission" date="2019-06" db="EMBL/GenBank/DDBJ databases">
        <title>Whole genome shotgun sequence of Brevibacillus reuszeri NBRC 15719.</title>
        <authorList>
            <person name="Hosoyama A."/>
            <person name="Uohara A."/>
            <person name="Ohji S."/>
            <person name="Ichikawa N."/>
        </authorList>
    </citation>
    <scope>NUCLEOTIDE SEQUENCE [LARGE SCALE GENOMIC DNA]</scope>
    <source>
        <strain evidence="1 2">NBRC 15719</strain>
    </source>
</reference>
<evidence type="ECO:0000313" key="1">
    <source>
        <dbReference type="EMBL" id="GED68667.1"/>
    </source>
</evidence>
<name>A0ABQ0TMP1_9BACL</name>
<keyword evidence="2" id="KW-1185">Reference proteome</keyword>
<accession>A0ABQ0TMP1</accession>